<dbReference type="PROSITE" id="PS50882">
    <property type="entry name" value="YTH"/>
    <property type="match status" value="1"/>
</dbReference>
<dbReference type="Pfam" id="PF04146">
    <property type="entry name" value="YTH"/>
    <property type="match status" value="1"/>
</dbReference>
<dbReference type="EMBL" id="JAPMOS010000105">
    <property type="protein sequence ID" value="KAJ4455504.1"/>
    <property type="molecule type" value="Genomic_DNA"/>
</dbReference>
<organism evidence="3 4">
    <name type="scientific">Paratrimastix pyriformis</name>
    <dbReference type="NCBI Taxonomy" id="342808"/>
    <lineage>
        <taxon>Eukaryota</taxon>
        <taxon>Metamonada</taxon>
        <taxon>Preaxostyla</taxon>
        <taxon>Paratrimastigidae</taxon>
        <taxon>Paratrimastix</taxon>
    </lineage>
</organism>
<evidence type="ECO:0000313" key="3">
    <source>
        <dbReference type="EMBL" id="KAJ4455504.1"/>
    </source>
</evidence>
<reference evidence="3" key="1">
    <citation type="journal article" date="2022" name="bioRxiv">
        <title>Genomics of Preaxostyla Flagellates Illuminates Evolutionary Transitions and the Path Towards Mitochondrial Loss.</title>
        <authorList>
            <person name="Novak L.V.F."/>
            <person name="Treitli S.C."/>
            <person name="Pyrih J."/>
            <person name="Halakuc P."/>
            <person name="Pipaliya S.V."/>
            <person name="Vacek V."/>
            <person name="Brzon O."/>
            <person name="Soukal P."/>
            <person name="Eme L."/>
            <person name="Dacks J.B."/>
            <person name="Karnkowska A."/>
            <person name="Elias M."/>
            <person name="Hampl V."/>
        </authorList>
    </citation>
    <scope>NUCLEOTIDE SEQUENCE</scope>
    <source>
        <strain evidence="3">RCP-MX</strain>
    </source>
</reference>
<sequence length="313" mass="33952">MAEKESESGPHEGHLNDLLKHLDLSGEQKAEQPRLSGPASGDFSATTPPTTGSLAPPTFLGGHPSQLDYWRLTAQPYSQPPMYYSYPPFFSMAEPQGAGAPNAGPVYADPTAVIQQYNQYFQGTSAGQPQDQPLLLNPYYAAYLAQQQPKPQPQLQFASSNQQPPVFVPLAAPTSAAAAPPPAPSLPIGFNPTVFDVFPANARFFVIKSYHEDDVHKAMKYGVWASTELGNRKLDAAYRDATALGGPVYLFFSVNASQGTLEDRLTKLPCVLCCGAGFNEKDDEITQERNQKSNITAPPTTPHMHFSFCLTNS</sequence>
<feature type="compositionally biased region" description="Polar residues" evidence="1">
    <location>
        <begin position="43"/>
        <end position="53"/>
    </location>
</feature>
<dbReference type="InterPro" id="IPR045168">
    <property type="entry name" value="YTH_prot"/>
</dbReference>
<dbReference type="Proteomes" id="UP001141327">
    <property type="component" value="Unassembled WGS sequence"/>
</dbReference>
<feature type="region of interest" description="Disordered" evidence="1">
    <location>
        <begin position="1"/>
        <end position="60"/>
    </location>
</feature>
<name>A0ABQ8U855_9EUKA</name>
<dbReference type="PANTHER" id="PTHR12357">
    <property type="entry name" value="YTH YT521-B HOMOLOGY DOMAIN-CONTAINING"/>
    <property type="match status" value="1"/>
</dbReference>
<dbReference type="Gene3D" id="3.10.590.10">
    <property type="entry name" value="ph1033 like domains"/>
    <property type="match status" value="1"/>
</dbReference>
<dbReference type="PANTHER" id="PTHR12357:SF89">
    <property type="entry name" value="YTH DOMAIN-CONTAINING FAMILY PROTEIN"/>
    <property type="match status" value="1"/>
</dbReference>
<comment type="caution">
    <text evidence="3">The sequence shown here is derived from an EMBL/GenBank/DDBJ whole genome shotgun (WGS) entry which is preliminary data.</text>
</comment>
<keyword evidence="4" id="KW-1185">Reference proteome</keyword>
<dbReference type="CDD" id="cd21134">
    <property type="entry name" value="YTH"/>
    <property type="match status" value="1"/>
</dbReference>
<evidence type="ECO:0000259" key="2">
    <source>
        <dbReference type="PROSITE" id="PS50882"/>
    </source>
</evidence>
<protein>
    <submittedName>
        <fullName evidence="3">YTH domain family protein 2</fullName>
    </submittedName>
</protein>
<feature type="domain" description="YTH" evidence="2">
    <location>
        <begin position="202"/>
        <end position="313"/>
    </location>
</feature>
<accession>A0ABQ8U855</accession>
<gene>
    <name evidence="3" type="ORF">PAPYR_9530</name>
</gene>
<evidence type="ECO:0000256" key="1">
    <source>
        <dbReference type="SAM" id="MobiDB-lite"/>
    </source>
</evidence>
<proteinExistence type="predicted"/>
<feature type="compositionally biased region" description="Basic and acidic residues" evidence="1">
    <location>
        <begin position="1"/>
        <end position="32"/>
    </location>
</feature>
<evidence type="ECO:0000313" key="4">
    <source>
        <dbReference type="Proteomes" id="UP001141327"/>
    </source>
</evidence>
<dbReference type="InterPro" id="IPR007275">
    <property type="entry name" value="YTH_domain"/>
</dbReference>